<dbReference type="Gene3D" id="3.40.50.20">
    <property type="match status" value="1"/>
</dbReference>
<evidence type="ECO:0000259" key="1">
    <source>
        <dbReference type="Pfam" id="PF02955"/>
    </source>
</evidence>
<dbReference type="Proteomes" id="UP000199077">
    <property type="component" value="Chromosome I"/>
</dbReference>
<dbReference type="Pfam" id="PF02955">
    <property type="entry name" value="GSH-S_ATP"/>
    <property type="match status" value="1"/>
</dbReference>
<reference evidence="3" key="1">
    <citation type="submission" date="2016-10" db="EMBL/GenBank/DDBJ databases">
        <authorList>
            <person name="Varghese N."/>
            <person name="Submissions S."/>
        </authorList>
    </citation>
    <scope>NUCLEOTIDE SEQUENCE [LARGE SCALE GENOMIC DNA]</scope>
    <source>
        <strain evidence="3">DSM 22329</strain>
    </source>
</reference>
<dbReference type="AlphaFoldDB" id="A0A1H0MNN0"/>
<name>A0A1H0MNN0_9MICO</name>
<dbReference type="SUPFAM" id="SSF56059">
    <property type="entry name" value="Glutathione synthetase ATP-binding domain-like"/>
    <property type="match status" value="1"/>
</dbReference>
<proteinExistence type="predicted"/>
<dbReference type="RefSeq" id="WP_197674767.1">
    <property type="nucleotide sequence ID" value="NZ_LT629711.1"/>
</dbReference>
<dbReference type="GO" id="GO:0004363">
    <property type="term" value="F:glutathione synthase activity"/>
    <property type="evidence" value="ECO:0007669"/>
    <property type="project" value="InterPro"/>
</dbReference>
<dbReference type="InterPro" id="IPR053191">
    <property type="entry name" value="DcsG_Biosynth_Enzyme"/>
</dbReference>
<dbReference type="Gene3D" id="3.30.470.20">
    <property type="entry name" value="ATP-grasp fold, B domain"/>
    <property type="match status" value="1"/>
</dbReference>
<protein>
    <submittedName>
        <fullName evidence="2">Glutathione synthetase, ATP-grasp domain</fullName>
    </submittedName>
</protein>
<dbReference type="PANTHER" id="PTHR39217:SF1">
    <property type="entry name" value="GLUTATHIONE SYNTHETASE"/>
    <property type="match status" value="1"/>
</dbReference>
<dbReference type="Gene3D" id="3.30.1490.20">
    <property type="entry name" value="ATP-grasp fold, A domain"/>
    <property type="match status" value="1"/>
</dbReference>
<organism evidence="2 3">
    <name type="scientific">Pedococcus dokdonensis</name>
    <dbReference type="NCBI Taxonomy" id="443156"/>
    <lineage>
        <taxon>Bacteria</taxon>
        <taxon>Bacillati</taxon>
        <taxon>Actinomycetota</taxon>
        <taxon>Actinomycetes</taxon>
        <taxon>Micrococcales</taxon>
        <taxon>Intrasporangiaceae</taxon>
        <taxon>Pedococcus</taxon>
    </lineage>
</organism>
<dbReference type="GO" id="GO:0005524">
    <property type="term" value="F:ATP binding"/>
    <property type="evidence" value="ECO:0007669"/>
    <property type="project" value="InterPro"/>
</dbReference>
<dbReference type="InterPro" id="IPR004218">
    <property type="entry name" value="GSHS_ATP-bd"/>
</dbReference>
<dbReference type="InterPro" id="IPR013815">
    <property type="entry name" value="ATP_grasp_subdomain_1"/>
</dbReference>
<gene>
    <name evidence="2" type="ORF">SAMN04489867_0671</name>
</gene>
<feature type="domain" description="Prokaryotic glutathione synthetase ATP-binding" evidence="1">
    <location>
        <begin position="125"/>
        <end position="246"/>
    </location>
</feature>
<dbReference type="STRING" id="443156.SAMN04489867_0671"/>
<evidence type="ECO:0000313" key="3">
    <source>
        <dbReference type="Proteomes" id="UP000199077"/>
    </source>
</evidence>
<dbReference type="EMBL" id="LT629711">
    <property type="protein sequence ID" value="SDO81991.1"/>
    <property type="molecule type" value="Genomic_DNA"/>
</dbReference>
<evidence type="ECO:0000313" key="2">
    <source>
        <dbReference type="EMBL" id="SDO81991.1"/>
    </source>
</evidence>
<dbReference type="PANTHER" id="PTHR39217">
    <property type="match status" value="1"/>
</dbReference>
<accession>A0A1H0MNN0</accession>
<keyword evidence="3" id="KW-1185">Reference proteome</keyword>
<sequence>MSRIALCTWSDPSYVDPEPPAIAGELRSLGHEAEVVVWHDPAVDWATFDLVVIRSTWDYFDRLQEFLDWADHVHSVSRIINSPSVIRWNSHKGYLIELGEAGIPVLPSLALPRGAGDAVERMLAAGWGEVVIKPAVDGGARGALKAPAGSSEAATHLRALVGAGDTIVQPYAPSVAAGEVSLFFFAGGLSHAVRKVPKPGDYRVQALHGGSEQPHTPTVAERDVATRAMELAPDALVYARVDLIDVNGQPTLMELELIEPDLFLRVAPGSVARFAAAVAAQVAPV</sequence>